<dbReference type="PANTHER" id="PTHR10412">
    <property type="entry name" value="MANNOSYL-OLIGOSACCHARIDE GLUCOSIDASE"/>
    <property type="match status" value="1"/>
</dbReference>
<accession>A0A0M4DH10</accession>
<keyword evidence="2" id="KW-0378">Hydrolase</keyword>
<protein>
    <recommendedName>
        <fullName evidence="5">Mannosylglycerate hydrolase MGH1-like glycoside hydrolase domain-containing protein</fullName>
    </recommendedName>
</protein>
<evidence type="ECO:0000313" key="6">
    <source>
        <dbReference type="EMBL" id="ALC18457.1"/>
    </source>
</evidence>
<feature type="region of interest" description="Disordered" evidence="4">
    <location>
        <begin position="1"/>
        <end position="74"/>
    </location>
</feature>
<feature type="domain" description="Mannosylglycerate hydrolase MGH1-like glycoside hydrolase" evidence="5">
    <location>
        <begin position="105"/>
        <end position="498"/>
    </location>
</feature>
<dbReference type="STRING" id="38300.SPRI_0151"/>
<evidence type="ECO:0000313" key="8">
    <source>
        <dbReference type="Proteomes" id="UP000060513"/>
    </source>
</evidence>
<gene>
    <name evidence="6" type="ORF">SPRI_0151</name>
    <name evidence="7" type="ORF">SPRI_7202</name>
</gene>
<dbReference type="InterPro" id="IPR008928">
    <property type="entry name" value="6-hairpin_glycosidase_sf"/>
</dbReference>
<evidence type="ECO:0000256" key="2">
    <source>
        <dbReference type="ARBA" id="ARBA00022801"/>
    </source>
</evidence>
<dbReference type="PATRIC" id="fig|38300.4.peg.161"/>
<dbReference type="Proteomes" id="UP000060513">
    <property type="component" value="Chromosome"/>
</dbReference>
<dbReference type="AlphaFoldDB" id="A0A0M4DH10"/>
<evidence type="ECO:0000256" key="3">
    <source>
        <dbReference type="ARBA" id="ARBA00023295"/>
    </source>
</evidence>
<feature type="compositionally biased region" description="Polar residues" evidence="4">
    <location>
        <begin position="46"/>
        <end position="73"/>
    </location>
</feature>
<evidence type="ECO:0000259" key="5">
    <source>
        <dbReference type="Pfam" id="PF22422"/>
    </source>
</evidence>
<evidence type="ECO:0000313" key="7">
    <source>
        <dbReference type="EMBL" id="ALC25508.1"/>
    </source>
</evidence>
<evidence type="ECO:0000256" key="4">
    <source>
        <dbReference type="SAM" id="MobiDB-lite"/>
    </source>
</evidence>
<dbReference type="InterPro" id="IPR004888">
    <property type="entry name" value="Glycoside_hydrolase_63"/>
</dbReference>
<name>A0A0M4DH10_STRPR</name>
<dbReference type="KEGG" id="spri:SPRI_7202"/>
<comment type="similarity">
    <text evidence="1">Belongs to the glycosyl hydrolase 63 family.</text>
</comment>
<dbReference type="PANTHER" id="PTHR10412:SF11">
    <property type="entry name" value="MANNOSYL-OLIGOSACCHARIDE GLUCOSIDASE"/>
    <property type="match status" value="1"/>
</dbReference>
<dbReference type="EMBL" id="CP011340">
    <property type="protein sequence ID" value="ALC25508.1"/>
    <property type="molecule type" value="Genomic_DNA"/>
</dbReference>
<dbReference type="InterPro" id="IPR054491">
    <property type="entry name" value="MGH1-like_GH"/>
</dbReference>
<dbReference type="GO" id="GO:0006487">
    <property type="term" value="P:protein N-linked glycosylation"/>
    <property type="evidence" value="ECO:0007669"/>
    <property type="project" value="TreeGrafter"/>
</dbReference>
<dbReference type="GO" id="GO:0009311">
    <property type="term" value="P:oligosaccharide metabolic process"/>
    <property type="evidence" value="ECO:0007669"/>
    <property type="project" value="InterPro"/>
</dbReference>
<sequence length="532" mass="56655">MERVRGPLVPGQAAPKAPRPPGELPVDASRPRSALVPPQAGPPQVTGPSQTEPPQTGPSQTGIPPQTGPSQTAPAAGLEELRRRAAEVLLGNWTGASTVPSPALYPHQWSWDSAFIAIGLRHLSPERAQRELETLLAAQWDDGRVPHIVFNPAVPLGAYFPSPDFWRSSTAGRAAGAPAATETSGIVQPPVHALAAWLVHRSDPDLSRRRGFLERAWPALVAWHDYLRRCRDFGGDGLAAVLHPWEPGMDNSPCWDEPLDRVEPAPAGSFRRADLGHGDRADRPTDLDYGRYVALAAHYRDHGYRDAGTEHAFVVEDPGFNALLALSENALAAIAGELGRDAAPHRSRARRLTAALVERLWDEEAGLFLCRDVRTGTLVRDRSVTGLLPLALPSLPGPVAQALVRTMTGPHFGLGTACGLVPSYDLRGRAFDASRYWRGPAWFNVNWLLERGLRQHGETGLADALEQAVLASAGGSGFAEYVDPHTGQARGATGFSWTAAVVLDLLARTGRAAEAQAGTAAGAAAAVAKAGG</sequence>
<dbReference type="Gene3D" id="1.50.10.10">
    <property type="match status" value="1"/>
</dbReference>
<dbReference type="InterPro" id="IPR012341">
    <property type="entry name" value="6hp_glycosidase-like_sf"/>
</dbReference>
<keyword evidence="3" id="KW-0326">Glycosidase</keyword>
<dbReference type="GO" id="GO:0004573">
    <property type="term" value="F:Glc3Man9GlcNAc2 oligosaccharide glucosidase activity"/>
    <property type="evidence" value="ECO:0007669"/>
    <property type="project" value="InterPro"/>
</dbReference>
<dbReference type="EMBL" id="CP011340">
    <property type="protein sequence ID" value="ALC18457.1"/>
    <property type="molecule type" value="Genomic_DNA"/>
</dbReference>
<dbReference type="SUPFAM" id="SSF48208">
    <property type="entry name" value="Six-hairpin glycosidases"/>
    <property type="match status" value="1"/>
</dbReference>
<evidence type="ECO:0000256" key="1">
    <source>
        <dbReference type="ARBA" id="ARBA00010833"/>
    </source>
</evidence>
<dbReference type="Pfam" id="PF22422">
    <property type="entry name" value="MGH1-like_GH"/>
    <property type="match status" value="1"/>
</dbReference>
<organism evidence="7">
    <name type="scientific">Streptomyces pristinaespiralis</name>
    <dbReference type="NCBI Taxonomy" id="38300"/>
    <lineage>
        <taxon>Bacteria</taxon>
        <taxon>Bacillati</taxon>
        <taxon>Actinomycetota</taxon>
        <taxon>Actinomycetes</taxon>
        <taxon>Kitasatosporales</taxon>
        <taxon>Streptomycetaceae</taxon>
        <taxon>Streptomyces</taxon>
    </lineage>
</organism>
<dbReference type="KEGG" id="spri:SPRI_0151"/>
<reference evidence="7 8" key="1">
    <citation type="submission" date="2015-08" db="EMBL/GenBank/DDBJ databases">
        <title>Genome sequence of the pristinamycin over-producing bacterium Streptomyces pristinaespiralis HCCB10218.</title>
        <authorList>
            <person name="Tian J."/>
            <person name="Yang J."/>
            <person name="Li L."/>
            <person name="Ruan L."/>
            <person name="Wei W."/>
            <person name="Zheng G."/>
            <person name="Wei Z."/>
            <person name="Yang S."/>
            <person name="Ge M."/>
            <person name="Jiang W."/>
            <person name="Lu Y."/>
        </authorList>
    </citation>
    <scope>NUCLEOTIDE SEQUENCE [LARGE SCALE GENOMIC DNA]</scope>
    <source>
        <strain evidence="7 8">HCCB 10218</strain>
    </source>
</reference>
<proteinExistence type="inferred from homology"/>